<comment type="similarity">
    <text evidence="9">Belongs to the PP2C family.</text>
</comment>
<dbReference type="OrthoDB" id="10264738at2759"/>
<dbReference type="SUPFAM" id="SSF81606">
    <property type="entry name" value="PP2C-like"/>
    <property type="match status" value="1"/>
</dbReference>
<protein>
    <recommendedName>
        <fullName evidence="3">protein-serine/threonine phosphatase</fullName>
        <ecNumber evidence="3">3.1.3.16</ecNumber>
    </recommendedName>
</protein>
<dbReference type="AlphaFoldDB" id="A0A830HHN4"/>
<comment type="cofactor">
    <cofactor evidence="1">
        <name>Mn(2+)</name>
        <dbReference type="ChEBI" id="CHEBI:29035"/>
    </cofactor>
</comment>
<evidence type="ECO:0000256" key="2">
    <source>
        <dbReference type="ARBA" id="ARBA00001946"/>
    </source>
</evidence>
<dbReference type="GO" id="GO:0004722">
    <property type="term" value="F:protein serine/threonine phosphatase activity"/>
    <property type="evidence" value="ECO:0007669"/>
    <property type="project" value="UniProtKB-EC"/>
</dbReference>
<evidence type="ECO:0000256" key="4">
    <source>
        <dbReference type="ARBA" id="ARBA00022723"/>
    </source>
</evidence>
<dbReference type="EC" id="3.1.3.16" evidence="3"/>
<evidence type="ECO:0000256" key="10">
    <source>
        <dbReference type="SAM" id="MobiDB-lite"/>
    </source>
</evidence>
<accession>A0A830HHN4</accession>
<keyword evidence="4" id="KW-0479">Metal-binding</keyword>
<dbReference type="Pfam" id="PF00481">
    <property type="entry name" value="PP2C"/>
    <property type="match status" value="2"/>
</dbReference>
<dbReference type="SMART" id="SM00332">
    <property type="entry name" value="PP2Cc"/>
    <property type="match status" value="1"/>
</dbReference>
<feature type="compositionally biased region" description="Polar residues" evidence="10">
    <location>
        <begin position="216"/>
        <end position="226"/>
    </location>
</feature>
<dbReference type="PANTHER" id="PTHR47992">
    <property type="entry name" value="PROTEIN PHOSPHATASE"/>
    <property type="match status" value="1"/>
</dbReference>
<evidence type="ECO:0000256" key="8">
    <source>
        <dbReference type="ARBA" id="ARBA00023211"/>
    </source>
</evidence>
<comment type="caution">
    <text evidence="12">The sequence shown here is derived from an EMBL/GenBank/DDBJ whole genome shotgun (WGS) entry which is preliminary data.</text>
</comment>
<reference evidence="12" key="1">
    <citation type="submission" date="2020-10" db="EMBL/GenBank/DDBJ databases">
        <title>Unveiling of a novel bifunctional photoreceptor, Dualchrome1, isolated from a cosmopolitan green alga.</title>
        <authorList>
            <person name="Suzuki S."/>
            <person name="Kawachi M."/>
        </authorList>
    </citation>
    <scope>NUCLEOTIDE SEQUENCE</scope>
    <source>
        <strain evidence="12">NIES 2893</strain>
    </source>
</reference>
<evidence type="ECO:0000256" key="3">
    <source>
        <dbReference type="ARBA" id="ARBA00013081"/>
    </source>
</evidence>
<feature type="domain" description="PPM-type phosphatase" evidence="11">
    <location>
        <begin position="16"/>
        <end position="428"/>
    </location>
</feature>
<proteinExistence type="inferred from homology"/>
<dbReference type="GO" id="GO:0046872">
    <property type="term" value="F:metal ion binding"/>
    <property type="evidence" value="ECO:0007669"/>
    <property type="project" value="UniProtKB-KW"/>
</dbReference>
<keyword evidence="7 9" id="KW-0904">Protein phosphatase</keyword>
<gene>
    <name evidence="12" type="ORF">PPROV_000389300</name>
</gene>
<dbReference type="InterPro" id="IPR036457">
    <property type="entry name" value="PPM-type-like_dom_sf"/>
</dbReference>
<keyword evidence="13" id="KW-1185">Reference proteome</keyword>
<dbReference type="Proteomes" id="UP000660262">
    <property type="component" value="Unassembled WGS sequence"/>
</dbReference>
<evidence type="ECO:0000313" key="12">
    <source>
        <dbReference type="EMBL" id="GHP05141.1"/>
    </source>
</evidence>
<dbReference type="InterPro" id="IPR015655">
    <property type="entry name" value="PP2C"/>
</dbReference>
<feature type="compositionally biased region" description="Basic and acidic residues" evidence="10">
    <location>
        <begin position="202"/>
        <end position="215"/>
    </location>
</feature>
<comment type="cofactor">
    <cofactor evidence="2">
        <name>Mg(2+)</name>
        <dbReference type="ChEBI" id="CHEBI:18420"/>
    </cofactor>
</comment>
<dbReference type="CDD" id="cd00143">
    <property type="entry name" value="PP2Cc"/>
    <property type="match status" value="1"/>
</dbReference>
<evidence type="ECO:0000256" key="7">
    <source>
        <dbReference type="ARBA" id="ARBA00022912"/>
    </source>
</evidence>
<dbReference type="InterPro" id="IPR001932">
    <property type="entry name" value="PPM-type_phosphatase-like_dom"/>
</dbReference>
<dbReference type="InterPro" id="IPR000222">
    <property type="entry name" value="PP2C_BS"/>
</dbReference>
<dbReference type="PROSITE" id="PS01032">
    <property type="entry name" value="PPM_1"/>
    <property type="match status" value="1"/>
</dbReference>
<evidence type="ECO:0000313" key="13">
    <source>
        <dbReference type="Proteomes" id="UP000660262"/>
    </source>
</evidence>
<organism evidence="12 13">
    <name type="scientific">Pycnococcus provasolii</name>
    <dbReference type="NCBI Taxonomy" id="41880"/>
    <lineage>
        <taxon>Eukaryota</taxon>
        <taxon>Viridiplantae</taxon>
        <taxon>Chlorophyta</taxon>
        <taxon>Pseudoscourfieldiophyceae</taxon>
        <taxon>Pseudoscourfieldiales</taxon>
        <taxon>Pycnococcaceae</taxon>
        <taxon>Pycnococcus</taxon>
    </lineage>
</organism>
<evidence type="ECO:0000256" key="6">
    <source>
        <dbReference type="ARBA" id="ARBA00022842"/>
    </source>
</evidence>
<evidence type="ECO:0000256" key="5">
    <source>
        <dbReference type="ARBA" id="ARBA00022801"/>
    </source>
</evidence>
<keyword evidence="6" id="KW-0460">Magnesium</keyword>
<feature type="region of interest" description="Disordered" evidence="10">
    <location>
        <begin position="202"/>
        <end position="240"/>
    </location>
</feature>
<keyword evidence="8" id="KW-0464">Manganese</keyword>
<dbReference type="EMBL" id="BNJQ01000009">
    <property type="protein sequence ID" value="GHP05141.1"/>
    <property type="molecule type" value="Genomic_DNA"/>
</dbReference>
<name>A0A830HHN4_9CHLO</name>
<evidence type="ECO:0000256" key="1">
    <source>
        <dbReference type="ARBA" id="ARBA00001936"/>
    </source>
</evidence>
<dbReference type="Gene3D" id="3.60.40.10">
    <property type="entry name" value="PPM-type phosphatase domain"/>
    <property type="match status" value="2"/>
</dbReference>
<evidence type="ECO:0000256" key="9">
    <source>
        <dbReference type="RuleBase" id="RU003465"/>
    </source>
</evidence>
<dbReference type="PROSITE" id="PS51746">
    <property type="entry name" value="PPM_2"/>
    <property type="match status" value="1"/>
</dbReference>
<evidence type="ECO:0000259" key="11">
    <source>
        <dbReference type="PROSITE" id="PS51746"/>
    </source>
</evidence>
<sequence length="444" mass="47829">MSGNVVESSLESTPDAHGINAALCQLNTKKAEDRCAVWVGAEAAALCCDAVVGVFDGHGGAAISELLLHELLIQVEVALRKQNVSSMGNNERDGDDAEISDPWENVNSEHVVAPALDSAVCTAFQQLDKTSKTIHRCGGSTATVLFMKRGRTGTHVKAYWVGDSRGVIYQAGETRDVTTDHNMKNDSELKRIADLYGTTAESRHGPSLEKIHSKNEINQNGSTQNRMSEDDGNDVIVKPDQGFLNMVETSAIETSDGETSSREGSHHGAQYAKLAILAAENVESPSRQQKKPKPSASKSQQLLKYPVSFVGYYAEKETGRRMSNLRIYSSVGGASMNMTRSIGDTFAARGVICDPDVSSFFVARESAARFIVCSDGVWDVISSTRAGDLVSRCTRPCDAVKRLTSTAKGQRGYQGKTPDDITAVVVDVGAPVQARGRFFRCLLG</sequence>
<keyword evidence="5 9" id="KW-0378">Hydrolase</keyword>